<proteinExistence type="predicted"/>
<organism evidence="1 2">
    <name type="scientific">Streptomyces sparsogenes DSM 40356</name>
    <dbReference type="NCBI Taxonomy" id="1331668"/>
    <lineage>
        <taxon>Bacteria</taxon>
        <taxon>Bacillati</taxon>
        <taxon>Actinomycetota</taxon>
        <taxon>Actinomycetes</taxon>
        <taxon>Kitasatosporales</taxon>
        <taxon>Streptomycetaceae</taxon>
        <taxon>Streptomyces</taxon>
    </lineage>
</organism>
<dbReference type="Proteomes" id="UP000186168">
    <property type="component" value="Unassembled WGS sequence"/>
</dbReference>
<accession>A0A1R1SS20</accession>
<comment type="caution">
    <text evidence="1">The sequence shown here is derived from an EMBL/GenBank/DDBJ whole genome shotgun (WGS) entry which is preliminary data.</text>
</comment>
<gene>
    <name evidence="1" type="ORF">SPAR_02446</name>
</gene>
<protein>
    <submittedName>
        <fullName evidence="1">Uncharacterized protein</fullName>
    </submittedName>
</protein>
<keyword evidence="2" id="KW-1185">Reference proteome</keyword>
<dbReference type="AlphaFoldDB" id="A0A1R1SS20"/>
<evidence type="ECO:0000313" key="1">
    <source>
        <dbReference type="EMBL" id="OMI41121.1"/>
    </source>
</evidence>
<sequence>MVVAIPDRRGGAAPSGAFRSLLPGDHGHEAASLYAEFARRAGWLEVDRVLDAEAYASMRGRIAEWVRQDRGWADVVAAFGPPSILFGSTNPLYGKTLGYLTARAEDPMVFFHLWNGTAPEAASSWPPDHDEPLLLAVRCGMERFADTFTCTPHGQALRPTPGRELP</sequence>
<dbReference type="EMBL" id="ASQP01000041">
    <property type="protein sequence ID" value="OMI41121.1"/>
    <property type="molecule type" value="Genomic_DNA"/>
</dbReference>
<reference evidence="1 2" key="1">
    <citation type="submission" date="2013-05" db="EMBL/GenBank/DDBJ databases">
        <title>Genome sequence of Streptomyces sparsogenes DSM 40356.</title>
        <authorList>
            <person name="Coyne S."/>
            <person name="Seebeck F.P."/>
        </authorList>
    </citation>
    <scope>NUCLEOTIDE SEQUENCE [LARGE SCALE GENOMIC DNA]</scope>
    <source>
        <strain evidence="1 2">DSM 40356</strain>
    </source>
</reference>
<evidence type="ECO:0000313" key="2">
    <source>
        <dbReference type="Proteomes" id="UP000186168"/>
    </source>
</evidence>
<name>A0A1R1SS20_9ACTN</name>